<evidence type="ECO:0000313" key="18">
    <source>
        <dbReference type="EMBL" id="HJC84193.1"/>
    </source>
</evidence>
<evidence type="ECO:0000256" key="10">
    <source>
        <dbReference type="ARBA" id="ARBA00022840"/>
    </source>
</evidence>
<evidence type="ECO:0000256" key="15">
    <source>
        <dbReference type="ARBA" id="ARBA00039316"/>
    </source>
</evidence>
<reference evidence="18" key="2">
    <citation type="submission" date="2021-04" db="EMBL/GenBank/DDBJ databases">
        <authorList>
            <person name="Gilroy R."/>
        </authorList>
    </citation>
    <scope>NUCLEOTIDE SEQUENCE</scope>
    <source>
        <strain evidence="18">ChiHjej13B12-4958</strain>
    </source>
</reference>
<dbReference type="Gene3D" id="1.10.8.280">
    <property type="entry name" value="ABC transporter ATPase domain-like"/>
    <property type="match status" value="1"/>
</dbReference>
<protein>
    <recommendedName>
        <fullName evidence="15">UvrABC system protein A</fullName>
    </recommendedName>
    <alternativeName>
        <fullName evidence="16">Excinuclease ABC subunit A</fullName>
    </alternativeName>
</protein>
<keyword evidence="12" id="KW-0238">DNA-binding</keyword>
<evidence type="ECO:0000256" key="7">
    <source>
        <dbReference type="ARBA" id="ARBA00022769"/>
    </source>
</evidence>
<evidence type="ECO:0000256" key="9">
    <source>
        <dbReference type="ARBA" id="ARBA00022833"/>
    </source>
</evidence>
<keyword evidence="5" id="KW-0547">Nucleotide-binding</keyword>
<keyword evidence="3" id="KW-0479">Metal-binding</keyword>
<dbReference type="GO" id="GO:0008270">
    <property type="term" value="F:zinc ion binding"/>
    <property type="evidence" value="ECO:0007669"/>
    <property type="project" value="UniProtKB-KW"/>
</dbReference>
<organism evidence="18 19">
    <name type="scientific">Candidatus Corynebacterium faecigallinarum</name>
    <dbReference type="NCBI Taxonomy" id="2838528"/>
    <lineage>
        <taxon>Bacteria</taxon>
        <taxon>Bacillati</taxon>
        <taxon>Actinomycetota</taxon>
        <taxon>Actinomycetes</taxon>
        <taxon>Mycobacteriales</taxon>
        <taxon>Corynebacteriaceae</taxon>
        <taxon>Corynebacterium</taxon>
    </lineage>
</organism>
<reference evidence="18" key="1">
    <citation type="journal article" date="2021" name="PeerJ">
        <title>Extensive microbial diversity within the chicken gut microbiome revealed by metagenomics and culture.</title>
        <authorList>
            <person name="Gilroy R."/>
            <person name="Ravi A."/>
            <person name="Getino M."/>
            <person name="Pursley I."/>
            <person name="Horton D.L."/>
            <person name="Alikhan N.F."/>
            <person name="Baker D."/>
            <person name="Gharbi K."/>
            <person name="Hall N."/>
            <person name="Watson M."/>
            <person name="Adriaenssens E.M."/>
            <person name="Foster-Nyarko E."/>
            <person name="Jarju S."/>
            <person name="Secka A."/>
            <person name="Antonio M."/>
            <person name="Oren A."/>
            <person name="Chaudhuri R.R."/>
            <person name="La Ragione R."/>
            <person name="Hildebrand F."/>
            <person name="Pallen M.J."/>
        </authorList>
    </citation>
    <scope>NUCLEOTIDE SEQUENCE</scope>
    <source>
        <strain evidence="18">ChiHjej13B12-4958</strain>
    </source>
</reference>
<dbReference type="InterPro" id="IPR041552">
    <property type="entry name" value="UvrA_DNA-bd"/>
</dbReference>
<dbReference type="PROSITE" id="PS50893">
    <property type="entry name" value="ABC_TRANSPORTER_2"/>
    <property type="match status" value="1"/>
</dbReference>
<evidence type="ECO:0000259" key="17">
    <source>
        <dbReference type="PROSITE" id="PS50893"/>
    </source>
</evidence>
<dbReference type="Gene3D" id="1.20.1580.10">
    <property type="entry name" value="ABC transporter ATPase like domain"/>
    <property type="match status" value="2"/>
</dbReference>
<name>A0A9D2TP01_9CORY</name>
<dbReference type="Proteomes" id="UP000823858">
    <property type="component" value="Unassembled WGS sequence"/>
</dbReference>
<evidence type="ECO:0000256" key="8">
    <source>
        <dbReference type="ARBA" id="ARBA00022771"/>
    </source>
</evidence>
<evidence type="ECO:0000313" key="19">
    <source>
        <dbReference type="Proteomes" id="UP000823858"/>
    </source>
</evidence>
<evidence type="ECO:0000256" key="2">
    <source>
        <dbReference type="ARBA" id="ARBA00022490"/>
    </source>
</evidence>
<evidence type="ECO:0000256" key="1">
    <source>
        <dbReference type="ARBA" id="ARBA00004496"/>
    </source>
</evidence>
<evidence type="ECO:0000256" key="12">
    <source>
        <dbReference type="ARBA" id="ARBA00023125"/>
    </source>
</evidence>
<dbReference type="InterPro" id="IPR003439">
    <property type="entry name" value="ABC_transporter-like_ATP-bd"/>
</dbReference>
<dbReference type="InterPro" id="IPR027417">
    <property type="entry name" value="P-loop_NTPase"/>
</dbReference>
<dbReference type="GO" id="GO:0005737">
    <property type="term" value="C:cytoplasm"/>
    <property type="evidence" value="ECO:0007669"/>
    <property type="project" value="UniProtKB-SubCell"/>
</dbReference>
<keyword evidence="2" id="KW-0963">Cytoplasm</keyword>
<comment type="caution">
    <text evidence="18">The sequence shown here is derived from an EMBL/GenBank/DDBJ whole genome shotgun (WGS) entry which is preliminary data.</text>
</comment>
<dbReference type="PANTHER" id="PTHR43152">
    <property type="entry name" value="UVRABC SYSTEM PROTEIN A"/>
    <property type="match status" value="1"/>
</dbReference>
<dbReference type="GO" id="GO:0003677">
    <property type="term" value="F:DNA binding"/>
    <property type="evidence" value="ECO:0007669"/>
    <property type="project" value="UniProtKB-KW"/>
</dbReference>
<sequence length="818" mass="86433">MSADPAHDLSVASPDSHDTIHVRGARANNLKNIDVDIPKRRLTVFTGVSGSGKSSLVFGTVAAESRRLIDETYSAFVQGFMPSLPRPDVDVLENLSPAIIIDQERMGANSRSTVGTATDVSSLVRILFSRLSTPYVGASGHFSFNLPEGWCPTCEGTGTGADIDLSTFLDEDKTLNEGAIDAPGFNVGDWYWSAYAHNGRLDPDKPVRDFTEEEREFFLYAPTQKLKVAKEDNSGFSTTTYDGLVTRIRRLWIDRDTPPKQKQIVNFVEKISTTGPCRDCRGARLKEASRTATVAGRTIAEWNSTQVTELRELVVGLEQEVTVDAASVGPVRSNLLAMLDNLIDVGLGYLSLDRPAGTLSGGEAQRVKMIRHLGSSLSDVTYVFDEPTIGLHPHDIARMNELLQRIRDKGNTVLVVEHKPEVIAAADHVVDIGPGSGEAGGEVVFTGSYSELLGADTSTARSLEAGLSLRESVRTPTGHISLEHLSDNNLQDVAVDVPLGVLTVVTGVAGSGKSSMVHGGLAGRSDVTVVDQSGIRGSRRSTPVTYTGMLDDIRKLFARANKDAGATPAHFSPNSTGACPMCNGLGVVYTDLAIMAGFAATCEECGGKRFRPEVLEFTLAGRTVSDVLDMTVRGALEYFAEEVAGCAGGGKSKSAGNAATRAVIAVLDRLMQVGLDYLRLGQPLNTLSGGERQRLKLAAKIGEGLNGSVIVLDEPTSGLHLADTGTLVTMMQSLVDDGHSLVVIEHNLAVIAAADQIIDVGPGAGHEGGTVVFTGTPAELVVQSEVWSEAEAGAGADPVSSAAPSSLTGHYLAAAVAG</sequence>
<dbReference type="GO" id="GO:0006281">
    <property type="term" value="P:DNA repair"/>
    <property type="evidence" value="ECO:0007669"/>
    <property type="project" value="UniProtKB-KW"/>
</dbReference>
<evidence type="ECO:0000256" key="11">
    <source>
        <dbReference type="ARBA" id="ARBA00022881"/>
    </source>
</evidence>
<accession>A0A9D2TP01</accession>
<keyword evidence="6" id="KW-0227">DNA damage</keyword>
<dbReference type="PANTHER" id="PTHR43152:SF2">
    <property type="entry name" value="DRUG RESISTANCE ABC TRANSPORTER"/>
    <property type="match status" value="1"/>
</dbReference>
<keyword evidence="7" id="KW-0228">DNA excision</keyword>
<evidence type="ECO:0000256" key="16">
    <source>
        <dbReference type="ARBA" id="ARBA00042156"/>
    </source>
</evidence>
<keyword evidence="9" id="KW-0862">Zinc</keyword>
<evidence type="ECO:0000256" key="6">
    <source>
        <dbReference type="ARBA" id="ARBA00022763"/>
    </source>
</evidence>
<keyword evidence="11" id="KW-0267">Excision nuclease</keyword>
<keyword evidence="4" id="KW-0677">Repeat</keyword>
<gene>
    <name evidence="18" type="ORF">H9751_01305</name>
</gene>
<dbReference type="AlphaFoldDB" id="A0A9D2TP01"/>
<dbReference type="Gene3D" id="3.40.50.300">
    <property type="entry name" value="P-loop containing nucleotide triphosphate hydrolases"/>
    <property type="match status" value="2"/>
</dbReference>
<feature type="domain" description="ABC transporter" evidence="17">
    <location>
        <begin position="467"/>
        <end position="786"/>
    </location>
</feature>
<dbReference type="EMBL" id="DWVP01000001">
    <property type="protein sequence ID" value="HJC84193.1"/>
    <property type="molecule type" value="Genomic_DNA"/>
</dbReference>
<evidence type="ECO:0000256" key="13">
    <source>
        <dbReference type="ARBA" id="ARBA00023204"/>
    </source>
</evidence>
<keyword evidence="13" id="KW-0234">DNA repair</keyword>
<dbReference type="GO" id="GO:0004518">
    <property type="term" value="F:nuclease activity"/>
    <property type="evidence" value="ECO:0007669"/>
    <property type="project" value="UniProtKB-KW"/>
</dbReference>
<dbReference type="Pfam" id="PF17755">
    <property type="entry name" value="UvrA_DNA-bind"/>
    <property type="match status" value="1"/>
</dbReference>
<dbReference type="SUPFAM" id="SSF52540">
    <property type="entry name" value="P-loop containing nucleoside triphosphate hydrolases"/>
    <property type="match status" value="2"/>
</dbReference>
<evidence type="ECO:0000256" key="14">
    <source>
        <dbReference type="ARBA" id="ARBA00038000"/>
    </source>
</evidence>
<evidence type="ECO:0000256" key="5">
    <source>
        <dbReference type="ARBA" id="ARBA00022741"/>
    </source>
</evidence>
<keyword evidence="8" id="KW-0863">Zinc-finger</keyword>
<evidence type="ECO:0000256" key="3">
    <source>
        <dbReference type="ARBA" id="ARBA00022723"/>
    </source>
</evidence>
<evidence type="ECO:0000256" key="4">
    <source>
        <dbReference type="ARBA" id="ARBA00022737"/>
    </source>
</evidence>
<keyword evidence="10" id="KW-0067">ATP-binding</keyword>
<dbReference type="GO" id="GO:0005524">
    <property type="term" value="F:ATP binding"/>
    <property type="evidence" value="ECO:0007669"/>
    <property type="project" value="UniProtKB-KW"/>
</dbReference>
<dbReference type="GO" id="GO:0016887">
    <property type="term" value="F:ATP hydrolysis activity"/>
    <property type="evidence" value="ECO:0007669"/>
    <property type="project" value="InterPro"/>
</dbReference>
<proteinExistence type="inferred from homology"/>
<comment type="subcellular location">
    <subcellularLocation>
        <location evidence="1">Cytoplasm</location>
    </subcellularLocation>
</comment>
<comment type="similarity">
    <text evidence="14">Belongs to the ABC transporter superfamily. UvrA family.</text>
</comment>
<dbReference type="CDD" id="cd03270">
    <property type="entry name" value="ABC_UvrA_I"/>
    <property type="match status" value="1"/>
</dbReference>